<dbReference type="AlphaFoldDB" id="A0A1M6Y5Q0"/>
<keyword evidence="4" id="KW-1185">Reference proteome</keyword>
<name>A0A1M6Y5Q0_9BACL</name>
<sequence length="131" mass="14772">MTTKPYVWQMVKEAAEYASGTTYSQIKPHIFQKYGQVNENTINCTILSSCVNKQSRVNWPENQKPRSATSQYDFLYHIGRGQVELYDPQKHGVWEIQAHADGKLYVSKVGEAQQPVPPSGEDVGAPDCPQQ</sequence>
<evidence type="ECO:0000259" key="2">
    <source>
        <dbReference type="Pfam" id="PF24706"/>
    </source>
</evidence>
<dbReference type="InterPro" id="IPR056086">
    <property type="entry name" value="DUF7669"/>
</dbReference>
<organism evidence="3 4">
    <name type="scientific">Alicyclobacillus tolerans</name>
    <dbReference type="NCBI Taxonomy" id="90970"/>
    <lineage>
        <taxon>Bacteria</taxon>
        <taxon>Bacillati</taxon>
        <taxon>Bacillota</taxon>
        <taxon>Bacilli</taxon>
        <taxon>Bacillales</taxon>
        <taxon>Alicyclobacillaceae</taxon>
        <taxon>Alicyclobacillus</taxon>
    </lineage>
</organism>
<feature type="domain" description="DUF7669" evidence="2">
    <location>
        <begin position="7"/>
        <end position="85"/>
    </location>
</feature>
<feature type="region of interest" description="Disordered" evidence="1">
    <location>
        <begin position="109"/>
        <end position="131"/>
    </location>
</feature>
<proteinExistence type="predicted"/>
<dbReference type="STRING" id="1830138.SAMN05443507_1437"/>
<dbReference type="RefSeq" id="WP_072875383.1">
    <property type="nucleotide sequence ID" value="NZ_FRAF01000043.1"/>
</dbReference>
<accession>A0A1M6Y5Q0</accession>
<protein>
    <recommendedName>
        <fullName evidence="2">DUF7669 domain-containing protein</fullName>
    </recommendedName>
</protein>
<evidence type="ECO:0000256" key="1">
    <source>
        <dbReference type="SAM" id="MobiDB-lite"/>
    </source>
</evidence>
<evidence type="ECO:0000313" key="4">
    <source>
        <dbReference type="Proteomes" id="UP000184016"/>
    </source>
</evidence>
<evidence type="ECO:0000313" key="3">
    <source>
        <dbReference type="EMBL" id="SHL13630.1"/>
    </source>
</evidence>
<gene>
    <name evidence="3" type="ORF">SAMN05443507_1437</name>
</gene>
<dbReference type="Pfam" id="PF24706">
    <property type="entry name" value="DUF7669"/>
    <property type="match status" value="1"/>
</dbReference>
<reference evidence="4" key="1">
    <citation type="submission" date="2016-11" db="EMBL/GenBank/DDBJ databases">
        <authorList>
            <person name="Varghese N."/>
            <person name="Submissions S."/>
        </authorList>
    </citation>
    <scope>NUCLEOTIDE SEQUENCE [LARGE SCALE GENOMIC DNA]</scope>
    <source>
        <strain evidence="4">USBA-503</strain>
    </source>
</reference>
<dbReference type="Proteomes" id="UP000184016">
    <property type="component" value="Unassembled WGS sequence"/>
</dbReference>
<dbReference type="EMBL" id="FRAF01000043">
    <property type="protein sequence ID" value="SHL13630.1"/>
    <property type="molecule type" value="Genomic_DNA"/>
</dbReference>